<dbReference type="PANTHER" id="PTHR42718">
    <property type="entry name" value="MAJOR FACILITATOR SUPERFAMILY MULTIDRUG TRANSPORTER MFSC"/>
    <property type="match status" value="1"/>
</dbReference>
<feature type="transmembrane region" description="Helical" evidence="9">
    <location>
        <begin position="140"/>
        <end position="162"/>
    </location>
</feature>
<feature type="transmembrane region" description="Helical" evidence="9">
    <location>
        <begin position="262"/>
        <end position="282"/>
    </location>
</feature>
<evidence type="ECO:0000256" key="9">
    <source>
        <dbReference type="SAM" id="Phobius"/>
    </source>
</evidence>
<dbReference type="PROSITE" id="PS50850">
    <property type="entry name" value="MFS"/>
    <property type="match status" value="1"/>
</dbReference>
<feature type="transmembrane region" description="Helical" evidence="9">
    <location>
        <begin position="460"/>
        <end position="480"/>
    </location>
</feature>
<comment type="caution">
    <text evidence="11">The sequence shown here is derived from an EMBL/GenBank/DDBJ whole genome shotgun (WGS) entry which is preliminary data.</text>
</comment>
<keyword evidence="12" id="KW-1185">Reference proteome</keyword>
<evidence type="ECO:0000313" key="11">
    <source>
        <dbReference type="EMBL" id="GIH73426.1"/>
    </source>
</evidence>
<feature type="transmembrane region" description="Helical" evidence="9">
    <location>
        <begin position="199"/>
        <end position="221"/>
    </location>
</feature>
<feature type="transmembrane region" description="Helical" evidence="9">
    <location>
        <begin position="227"/>
        <end position="250"/>
    </location>
</feature>
<evidence type="ECO:0000256" key="8">
    <source>
        <dbReference type="SAM" id="MobiDB-lite"/>
    </source>
</evidence>
<keyword evidence="6 9" id="KW-1133">Transmembrane helix</keyword>
<dbReference type="Pfam" id="PF07690">
    <property type="entry name" value="MFS_1"/>
    <property type="match status" value="1"/>
</dbReference>
<feature type="transmembrane region" description="Helical" evidence="9">
    <location>
        <begin position="168"/>
        <end position="187"/>
    </location>
</feature>
<feature type="region of interest" description="Disordered" evidence="8">
    <location>
        <begin position="524"/>
        <end position="543"/>
    </location>
</feature>
<comment type="similarity">
    <text evidence="2">Belongs to the major facilitator superfamily. EmrB family.</text>
</comment>
<dbReference type="Gene3D" id="1.20.1720.10">
    <property type="entry name" value="Multidrug resistance protein D"/>
    <property type="match status" value="1"/>
</dbReference>
<evidence type="ECO:0000256" key="3">
    <source>
        <dbReference type="ARBA" id="ARBA00022448"/>
    </source>
</evidence>
<keyword evidence="4" id="KW-1003">Cell membrane</keyword>
<protein>
    <submittedName>
        <fullName evidence="11">MFS transporter</fullName>
    </submittedName>
</protein>
<keyword evidence="5 9" id="KW-0812">Transmembrane</keyword>
<proteinExistence type="inferred from homology"/>
<feature type="transmembrane region" description="Helical" evidence="9">
    <location>
        <begin position="113"/>
        <end position="133"/>
    </location>
</feature>
<feature type="compositionally biased region" description="Low complexity" evidence="8">
    <location>
        <begin position="37"/>
        <end position="62"/>
    </location>
</feature>
<dbReference type="SUPFAM" id="SSF103473">
    <property type="entry name" value="MFS general substrate transporter"/>
    <property type="match status" value="1"/>
</dbReference>
<keyword evidence="3" id="KW-0813">Transport</keyword>
<dbReference type="AlphaFoldDB" id="A0A8J3W334"/>
<evidence type="ECO:0000256" key="4">
    <source>
        <dbReference type="ARBA" id="ARBA00022475"/>
    </source>
</evidence>
<feature type="transmembrane region" description="Helical" evidence="9">
    <location>
        <begin position="363"/>
        <end position="385"/>
    </location>
</feature>
<dbReference type="NCBIfam" id="TIGR00711">
    <property type="entry name" value="efflux_EmrB"/>
    <property type="match status" value="1"/>
</dbReference>
<dbReference type="PRINTS" id="PR01036">
    <property type="entry name" value="TCRTETB"/>
</dbReference>
<dbReference type="InterPro" id="IPR011701">
    <property type="entry name" value="MFS"/>
</dbReference>
<feature type="domain" description="Major facilitator superfamily (MFS) profile" evidence="10">
    <location>
        <begin position="75"/>
        <end position="522"/>
    </location>
</feature>
<evidence type="ECO:0000256" key="6">
    <source>
        <dbReference type="ARBA" id="ARBA00022989"/>
    </source>
</evidence>
<evidence type="ECO:0000259" key="10">
    <source>
        <dbReference type="PROSITE" id="PS50850"/>
    </source>
</evidence>
<keyword evidence="7 9" id="KW-0472">Membrane</keyword>
<evidence type="ECO:0000256" key="2">
    <source>
        <dbReference type="ARBA" id="ARBA00008537"/>
    </source>
</evidence>
<dbReference type="GO" id="GO:0022857">
    <property type="term" value="F:transmembrane transporter activity"/>
    <property type="evidence" value="ECO:0007669"/>
    <property type="project" value="InterPro"/>
</dbReference>
<dbReference type="InterPro" id="IPR020846">
    <property type="entry name" value="MFS_dom"/>
</dbReference>
<accession>A0A8J3W334</accession>
<sequence length="543" mass="55541">MQAPASASSVGVTQSVALIRARPRLHRHQAVRMTLGTPESSTTPDTTTEPSQTAPAAAETTAAGSDKLDPAFMRMAAVLLLALLMALLDETIVNVGVKTLSGAFDSPLSTVQWVTAGYLLAVAVATPFAGWAVDRFGGRTMWLTAVSLFVLGSVLSGCAWSIESLIAFRVIQGVGGGMIVPVVQSVLATTAGPSRVAKAMALISLPLTLGPILGPVLGGVLVDAVSWRWMFLINLPIGLIALLLALRTLPAGQHAGRPEERLDVLGLVLLSPGFAALVYGFTTAAHSGDASSPKVFVAFAAGALLLVGYVVHALRTSVTPLIDLRMFGKRGFTMAVITMFFVGAVANALLLLTPLYYQQSRGFGALHAGLLLIPSGFLGAVGAITSGKTANKVTARLTSTVGMLVTALGALAFTQIGSDTSTALLSVAIGLTGYGIGLAAPGTMAFMYKAVGEASAPRATSALFIFNQIGGALGIAAIAITLQGRLGTSGHLAGAYGGTYWVIIIFSVIAALAAVVLPGSFRAEAPPEQPSEGKGPLPESTPA</sequence>
<feature type="transmembrane region" description="Helical" evidence="9">
    <location>
        <begin position="75"/>
        <end position="93"/>
    </location>
</feature>
<feature type="transmembrane region" description="Helical" evidence="9">
    <location>
        <begin position="335"/>
        <end position="357"/>
    </location>
</feature>
<feature type="transmembrane region" description="Helical" evidence="9">
    <location>
        <begin position="397"/>
        <end position="417"/>
    </location>
</feature>
<dbReference type="InterPro" id="IPR004638">
    <property type="entry name" value="EmrB-like"/>
</dbReference>
<evidence type="ECO:0000256" key="5">
    <source>
        <dbReference type="ARBA" id="ARBA00022692"/>
    </source>
</evidence>
<feature type="transmembrane region" description="Helical" evidence="9">
    <location>
        <begin position="423"/>
        <end position="448"/>
    </location>
</feature>
<feature type="region of interest" description="Disordered" evidence="8">
    <location>
        <begin position="33"/>
        <end position="62"/>
    </location>
</feature>
<organism evidence="11 12">
    <name type="scientific">Sphaerimonospora thailandensis</name>
    <dbReference type="NCBI Taxonomy" id="795644"/>
    <lineage>
        <taxon>Bacteria</taxon>
        <taxon>Bacillati</taxon>
        <taxon>Actinomycetota</taxon>
        <taxon>Actinomycetes</taxon>
        <taxon>Streptosporangiales</taxon>
        <taxon>Streptosporangiaceae</taxon>
        <taxon>Sphaerimonospora</taxon>
    </lineage>
</organism>
<gene>
    <name evidence="11" type="primary">emrB</name>
    <name evidence="11" type="ORF">Mth01_56790</name>
</gene>
<dbReference type="Gene3D" id="1.20.1250.20">
    <property type="entry name" value="MFS general substrate transporter like domains"/>
    <property type="match status" value="1"/>
</dbReference>
<dbReference type="Proteomes" id="UP000610966">
    <property type="component" value="Unassembled WGS sequence"/>
</dbReference>
<name>A0A8J3W334_9ACTN</name>
<evidence type="ECO:0000256" key="1">
    <source>
        <dbReference type="ARBA" id="ARBA00004651"/>
    </source>
</evidence>
<dbReference type="PANTHER" id="PTHR42718:SF9">
    <property type="entry name" value="MAJOR FACILITATOR SUPERFAMILY MULTIDRUG TRANSPORTER MFSC"/>
    <property type="match status" value="1"/>
</dbReference>
<dbReference type="EMBL" id="BOOG01000090">
    <property type="protein sequence ID" value="GIH73426.1"/>
    <property type="molecule type" value="Genomic_DNA"/>
</dbReference>
<dbReference type="CDD" id="cd17503">
    <property type="entry name" value="MFS_LmrB_MDR_like"/>
    <property type="match status" value="1"/>
</dbReference>
<dbReference type="InterPro" id="IPR036259">
    <property type="entry name" value="MFS_trans_sf"/>
</dbReference>
<reference evidence="11" key="1">
    <citation type="submission" date="2021-01" db="EMBL/GenBank/DDBJ databases">
        <title>Whole genome shotgun sequence of Sphaerimonospora thailandensis NBRC 107569.</title>
        <authorList>
            <person name="Komaki H."/>
            <person name="Tamura T."/>
        </authorList>
    </citation>
    <scope>NUCLEOTIDE SEQUENCE</scope>
    <source>
        <strain evidence="11">NBRC 107569</strain>
    </source>
</reference>
<dbReference type="GO" id="GO:0005886">
    <property type="term" value="C:plasma membrane"/>
    <property type="evidence" value="ECO:0007669"/>
    <property type="project" value="UniProtKB-SubCell"/>
</dbReference>
<evidence type="ECO:0000256" key="7">
    <source>
        <dbReference type="ARBA" id="ARBA00023136"/>
    </source>
</evidence>
<comment type="subcellular location">
    <subcellularLocation>
        <location evidence="1">Cell membrane</location>
        <topology evidence="1">Multi-pass membrane protein</topology>
    </subcellularLocation>
</comment>
<evidence type="ECO:0000313" key="12">
    <source>
        <dbReference type="Proteomes" id="UP000610966"/>
    </source>
</evidence>
<feature type="transmembrane region" description="Helical" evidence="9">
    <location>
        <begin position="500"/>
        <end position="521"/>
    </location>
</feature>
<feature type="transmembrane region" description="Helical" evidence="9">
    <location>
        <begin position="294"/>
        <end position="314"/>
    </location>
</feature>